<dbReference type="EMBL" id="MN740963">
    <property type="protein sequence ID" value="QHU20177.1"/>
    <property type="molecule type" value="Genomic_DNA"/>
</dbReference>
<protein>
    <submittedName>
        <fullName evidence="1">Uncharacterized protein</fullName>
    </submittedName>
</protein>
<organism evidence="1">
    <name type="scientific">viral metagenome</name>
    <dbReference type="NCBI Taxonomy" id="1070528"/>
    <lineage>
        <taxon>unclassified sequences</taxon>
        <taxon>metagenomes</taxon>
        <taxon>organismal metagenomes</taxon>
    </lineage>
</organism>
<proteinExistence type="predicted"/>
<reference evidence="1" key="1">
    <citation type="journal article" date="2020" name="Nature">
        <title>Giant virus diversity and host interactions through global metagenomics.</title>
        <authorList>
            <person name="Schulz F."/>
            <person name="Roux S."/>
            <person name="Paez-Espino D."/>
            <person name="Jungbluth S."/>
            <person name="Walsh D.A."/>
            <person name="Denef V.J."/>
            <person name="McMahon K.D."/>
            <person name="Konstantinidis K.T."/>
            <person name="Eloe-Fadrosh E.A."/>
            <person name="Kyrpides N.C."/>
            <person name="Woyke T."/>
        </authorList>
    </citation>
    <scope>NUCLEOTIDE SEQUENCE</scope>
    <source>
        <strain evidence="1">GVMAG-S-3300013014-136</strain>
    </source>
</reference>
<name>A0A6C0KU14_9ZZZZ</name>
<sequence>MLLSICENNYAYYDRKENKICIGYDNKTASISVPKGKTINDICITEDYLCFILDKTHLVRGNLRQNLNKPEFRSVDTLPRGRSWSRILYISKTDVKKIVLISQDNNGENFEIFYELGSADFPSGHFINVTPNKTTIVDKLPENDFDSTAYVSTSNYIGMYDNTKHTFVWQKVELSQNKIYSITFGKNSVFFTDIIGTDIIGTDIIGVHNEEVPLMALKRADLKKLLKGEPDSVETIEESCIILSMHTFNDALVVVDFTNQMVMYKNVDGEYKMFVYNQWVCLLGKPRKVKVDEVDEDDILLFLTGCKNNVLYKTAKGRVFKVCFKEDLSGLKSIREVSSLFEKKEQVDIQN</sequence>
<dbReference type="AlphaFoldDB" id="A0A6C0KU14"/>
<accession>A0A6C0KU14</accession>
<evidence type="ECO:0000313" key="1">
    <source>
        <dbReference type="EMBL" id="QHU20177.1"/>
    </source>
</evidence>